<dbReference type="EC" id="2.4.1.25" evidence="3 10"/>
<evidence type="ECO:0000256" key="7">
    <source>
        <dbReference type="ARBA" id="ARBA00023277"/>
    </source>
</evidence>
<comment type="catalytic activity">
    <reaction evidence="1 10">
        <text>Transfers a segment of a (1-&gt;4)-alpha-D-glucan to a new position in an acceptor, which may be glucose or a (1-&gt;4)-alpha-D-glucan.</text>
        <dbReference type="EC" id="2.4.1.25"/>
    </reaction>
</comment>
<feature type="compositionally biased region" description="Basic and acidic residues" evidence="11">
    <location>
        <begin position="1"/>
        <end position="12"/>
    </location>
</feature>
<evidence type="ECO:0000313" key="13">
    <source>
        <dbReference type="Proteomes" id="UP000014417"/>
    </source>
</evidence>
<dbReference type="SUPFAM" id="SSF51445">
    <property type="entry name" value="(Trans)glycosidases"/>
    <property type="match status" value="1"/>
</dbReference>
<keyword evidence="13" id="KW-1185">Reference proteome</keyword>
<protein>
    <recommendedName>
        <fullName evidence="4 10">4-alpha-glucanotransferase</fullName>
        <ecNumber evidence="3 10">2.4.1.25</ecNumber>
    </recommendedName>
    <alternativeName>
        <fullName evidence="8 10">Amylomaltase</fullName>
    </alternativeName>
    <alternativeName>
        <fullName evidence="9 10">Disproportionating enzyme</fullName>
    </alternativeName>
</protein>
<evidence type="ECO:0000256" key="2">
    <source>
        <dbReference type="ARBA" id="ARBA00005684"/>
    </source>
</evidence>
<proteinExistence type="inferred from homology"/>
<keyword evidence="7 10" id="KW-0119">Carbohydrate metabolism</keyword>
<evidence type="ECO:0000256" key="1">
    <source>
        <dbReference type="ARBA" id="ARBA00000439"/>
    </source>
</evidence>
<reference evidence="12 13" key="1">
    <citation type="submission" date="2013-04" db="EMBL/GenBank/DDBJ databases">
        <title>The Genome Sequence of Propionimicrobium lymphophilum ACS-093-V-SCH5.</title>
        <authorList>
            <consortium name="The Broad Institute Genomics Platform"/>
            <person name="Earl A."/>
            <person name="Ward D."/>
            <person name="Feldgarden M."/>
            <person name="Gevers D."/>
            <person name="Saerens B."/>
            <person name="Vaneechoutte M."/>
            <person name="Walker B."/>
            <person name="Young S."/>
            <person name="Zeng Q."/>
            <person name="Gargeya S."/>
            <person name="Fitzgerald M."/>
            <person name="Haas B."/>
            <person name="Abouelleil A."/>
            <person name="Allen A.W."/>
            <person name="Alvarado L."/>
            <person name="Arachchi H.M."/>
            <person name="Berlin A.M."/>
            <person name="Chapman S.B."/>
            <person name="Gainer-Dewar J."/>
            <person name="Goldberg J."/>
            <person name="Griggs A."/>
            <person name="Gujja S."/>
            <person name="Hansen M."/>
            <person name="Howarth C."/>
            <person name="Imamovic A."/>
            <person name="Ireland A."/>
            <person name="Larimer J."/>
            <person name="McCowan C."/>
            <person name="Murphy C."/>
            <person name="Pearson M."/>
            <person name="Poon T.W."/>
            <person name="Priest M."/>
            <person name="Roberts A."/>
            <person name="Saif S."/>
            <person name="Shea T."/>
            <person name="Sisk P."/>
            <person name="Sykes S."/>
            <person name="Wortman J."/>
            <person name="Nusbaum C."/>
            <person name="Birren B."/>
        </authorList>
    </citation>
    <scope>NUCLEOTIDE SEQUENCE [LARGE SCALE GENOMIC DNA]</scope>
    <source>
        <strain evidence="12 13">ACS-093-V-SCH5</strain>
    </source>
</reference>
<comment type="caution">
    <text evidence="12">The sequence shown here is derived from an EMBL/GenBank/DDBJ whole genome shotgun (WGS) entry which is preliminary data.</text>
</comment>
<evidence type="ECO:0000256" key="10">
    <source>
        <dbReference type="RuleBase" id="RU361207"/>
    </source>
</evidence>
<dbReference type="Proteomes" id="UP000014417">
    <property type="component" value="Unassembled WGS sequence"/>
</dbReference>
<keyword evidence="6 10" id="KW-0808">Transferase</keyword>
<evidence type="ECO:0000256" key="4">
    <source>
        <dbReference type="ARBA" id="ARBA00020295"/>
    </source>
</evidence>
<sequence>MNNISSDHETRGISHSATSANDAHRGEIMSRVGRYGVTSGYVNTKGDWIKTPTETLDLVASRFDTSVPLDNENGPLVCSPGRYHPELYGTLILENGHHYRAEGLVDMPGYHILYNDAGVRRFVICTPEKIQTPQRSWGWQIQLYSARSRSSWGIGDFRDLALICRIAAMQGASCVQVSPVHAIGPTEHPQASPYSPASRIFLNVLHIAPGDVLGAEHVDLTDLAEAGCKLNKERMIDRAAVWKLKREALLRIWKAVRNDPNIERDAWFEQWGKKLSDFSTWSAIAEKYGTDWRKWPKEYQNISSDAVAEFVNENSDLIDFHSWMQWVAHVQYAAACREGVDVIADLAVGSDSASQDAWINQDILEFDFEIGAPPDSHNIEGQRWGLPPFNPQKLAEVDFKPFIDMVRATLRDAGAMRIDHVMQLWRLYWVPVSGSAADGVYIHYPVDAMLAIIRLECYRQNSWVVGEDMGTVAGGVRETMEEIGMLGNRSAMRTPVREFPTLGVGTSSTHDQVTVAGLATGFDVSELKRIGKSADWAQVESTRQVLCEMAHVDPTKPLNQITRDDIQSMIIERYRMLRDAPSRVVLLNLDDAASVKERPNMPGTIDQYPNWRIALPRPVDDIMTSSLADELVSVIEQGRKLDK</sequence>
<evidence type="ECO:0000256" key="5">
    <source>
        <dbReference type="ARBA" id="ARBA00022676"/>
    </source>
</evidence>
<keyword evidence="5 10" id="KW-0328">Glycosyltransferase</keyword>
<dbReference type="InterPro" id="IPR017853">
    <property type="entry name" value="GH"/>
</dbReference>
<dbReference type="PANTHER" id="PTHR32438">
    <property type="entry name" value="4-ALPHA-GLUCANOTRANSFERASE DPE1, CHLOROPLASTIC/AMYLOPLASTIC"/>
    <property type="match status" value="1"/>
</dbReference>
<dbReference type="STRING" id="883161.HMPREF9306_02078"/>
<dbReference type="HOGENOM" id="CLU_022072_1_0_11"/>
<dbReference type="EMBL" id="AGZR01000009">
    <property type="protein sequence ID" value="EPD32506.1"/>
    <property type="molecule type" value="Genomic_DNA"/>
</dbReference>
<accession>S2W045</accession>
<dbReference type="NCBIfam" id="TIGR00217">
    <property type="entry name" value="malQ"/>
    <property type="match status" value="1"/>
</dbReference>
<dbReference type="InterPro" id="IPR003385">
    <property type="entry name" value="Glyco_hydro_77"/>
</dbReference>
<evidence type="ECO:0000256" key="3">
    <source>
        <dbReference type="ARBA" id="ARBA00012560"/>
    </source>
</evidence>
<evidence type="ECO:0000256" key="11">
    <source>
        <dbReference type="SAM" id="MobiDB-lite"/>
    </source>
</evidence>
<dbReference type="Gene3D" id="3.20.20.80">
    <property type="entry name" value="Glycosidases"/>
    <property type="match status" value="1"/>
</dbReference>
<name>S2W045_9ACTN</name>
<evidence type="ECO:0000256" key="8">
    <source>
        <dbReference type="ARBA" id="ARBA00031423"/>
    </source>
</evidence>
<dbReference type="Pfam" id="PF02446">
    <property type="entry name" value="Glyco_hydro_77"/>
    <property type="match status" value="1"/>
</dbReference>
<dbReference type="RefSeq" id="WP_016456881.1">
    <property type="nucleotide sequence ID" value="NZ_KE150269.1"/>
</dbReference>
<dbReference type="PANTHER" id="PTHR32438:SF5">
    <property type="entry name" value="4-ALPHA-GLUCANOTRANSFERASE DPE1, CHLOROPLASTIC_AMYLOPLASTIC"/>
    <property type="match status" value="1"/>
</dbReference>
<evidence type="ECO:0000256" key="6">
    <source>
        <dbReference type="ARBA" id="ARBA00022679"/>
    </source>
</evidence>
<dbReference type="GO" id="GO:0004134">
    <property type="term" value="F:4-alpha-glucanotransferase activity"/>
    <property type="evidence" value="ECO:0007669"/>
    <property type="project" value="UniProtKB-EC"/>
</dbReference>
<dbReference type="GO" id="GO:0005975">
    <property type="term" value="P:carbohydrate metabolic process"/>
    <property type="evidence" value="ECO:0007669"/>
    <property type="project" value="InterPro"/>
</dbReference>
<comment type="similarity">
    <text evidence="2 10">Belongs to the disproportionating enzyme family.</text>
</comment>
<evidence type="ECO:0000256" key="9">
    <source>
        <dbReference type="ARBA" id="ARBA00031501"/>
    </source>
</evidence>
<dbReference type="AlphaFoldDB" id="S2W045"/>
<organism evidence="12 13">
    <name type="scientific">Propionimicrobium lymphophilum ACS-093-V-SCH5</name>
    <dbReference type="NCBI Taxonomy" id="883161"/>
    <lineage>
        <taxon>Bacteria</taxon>
        <taxon>Bacillati</taxon>
        <taxon>Actinomycetota</taxon>
        <taxon>Actinomycetes</taxon>
        <taxon>Propionibacteriales</taxon>
        <taxon>Propionibacteriaceae</taxon>
        <taxon>Propionimicrobium</taxon>
    </lineage>
</organism>
<feature type="region of interest" description="Disordered" evidence="11">
    <location>
        <begin position="1"/>
        <end position="25"/>
    </location>
</feature>
<dbReference type="PATRIC" id="fig|883161.3.peg.2069"/>
<gene>
    <name evidence="12" type="ORF">HMPREF9306_02078</name>
</gene>
<evidence type="ECO:0000313" key="12">
    <source>
        <dbReference type="EMBL" id="EPD32506.1"/>
    </source>
</evidence>